<sequence>MQQPTNNYAQFLNSGIGLNIIFKVLEILKKQCAISYMDKLQSTTRRESDRIRLSIKRYCYAWIEVIIVILTDHTWYFYYVIAGPKHCSCYSLYQPPMITLEILLEHSLTPSRVEADMIGNPEKLKLTWKHPKMNGIRENLLKDFKNEVGLIMMIRLFVNK</sequence>
<proteinExistence type="predicted"/>
<reference evidence="2" key="2">
    <citation type="submission" date="2023-02" db="EMBL/GenBank/DDBJ databases">
        <authorList>
            <consortium name="DOE Joint Genome Institute"/>
            <person name="Mondo S.J."/>
            <person name="Chang Y."/>
            <person name="Wang Y."/>
            <person name="Ahrendt S."/>
            <person name="Andreopoulos W."/>
            <person name="Barry K."/>
            <person name="Beard J."/>
            <person name="Benny G.L."/>
            <person name="Blankenship S."/>
            <person name="Bonito G."/>
            <person name="Cuomo C."/>
            <person name="Desiro A."/>
            <person name="Gervers K.A."/>
            <person name="Hundley H."/>
            <person name="Kuo A."/>
            <person name="LaButti K."/>
            <person name="Lang B.F."/>
            <person name="Lipzen A."/>
            <person name="O'Donnell K."/>
            <person name="Pangilinan J."/>
            <person name="Reynolds N."/>
            <person name="Sandor L."/>
            <person name="Smith M.W."/>
            <person name="Tsang A."/>
            <person name="Grigoriev I.V."/>
            <person name="Stajich J.E."/>
            <person name="Spatafora J.W."/>
        </authorList>
    </citation>
    <scope>NUCLEOTIDE SEQUENCE</scope>
    <source>
        <strain evidence="2">RSA 2281</strain>
    </source>
</reference>
<protein>
    <submittedName>
        <fullName evidence="2">Uncharacterized protein</fullName>
    </submittedName>
</protein>
<evidence type="ECO:0000313" key="3">
    <source>
        <dbReference type="Proteomes" id="UP001209540"/>
    </source>
</evidence>
<dbReference type="AlphaFoldDB" id="A0AAD5K5H3"/>
<accession>A0AAD5K5H3</accession>
<keyword evidence="1" id="KW-0812">Transmembrane</keyword>
<keyword evidence="3" id="KW-1185">Reference proteome</keyword>
<name>A0AAD5K5H3_9FUNG</name>
<dbReference type="EMBL" id="JAIXMP010000021">
    <property type="protein sequence ID" value="KAI9256592.1"/>
    <property type="molecule type" value="Genomic_DNA"/>
</dbReference>
<feature type="transmembrane region" description="Helical" evidence="1">
    <location>
        <begin position="58"/>
        <end position="79"/>
    </location>
</feature>
<dbReference type="Proteomes" id="UP001209540">
    <property type="component" value="Unassembled WGS sequence"/>
</dbReference>
<evidence type="ECO:0000313" key="2">
    <source>
        <dbReference type="EMBL" id="KAI9256592.1"/>
    </source>
</evidence>
<evidence type="ECO:0000256" key="1">
    <source>
        <dbReference type="SAM" id="Phobius"/>
    </source>
</evidence>
<reference evidence="2" key="1">
    <citation type="journal article" date="2022" name="IScience">
        <title>Evolution of zygomycete secretomes and the origins of terrestrial fungal ecologies.</title>
        <authorList>
            <person name="Chang Y."/>
            <person name="Wang Y."/>
            <person name="Mondo S."/>
            <person name="Ahrendt S."/>
            <person name="Andreopoulos W."/>
            <person name="Barry K."/>
            <person name="Beard J."/>
            <person name="Benny G.L."/>
            <person name="Blankenship S."/>
            <person name="Bonito G."/>
            <person name="Cuomo C."/>
            <person name="Desiro A."/>
            <person name="Gervers K.A."/>
            <person name="Hundley H."/>
            <person name="Kuo A."/>
            <person name="LaButti K."/>
            <person name="Lang B.F."/>
            <person name="Lipzen A."/>
            <person name="O'Donnell K."/>
            <person name="Pangilinan J."/>
            <person name="Reynolds N."/>
            <person name="Sandor L."/>
            <person name="Smith M.E."/>
            <person name="Tsang A."/>
            <person name="Grigoriev I.V."/>
            <person name="Stajich J.E."/>
            <person name="Spatafora J.W."/>
        </authorList>
    </citation>
    <scope>NUCLEOTIDE SEQUENCE</scope>
    <source>
        <strain evidence="2">RSA 2281</strain>
    </source>
</reference>
<keyword evidence="1" id="KW-1133">Transmembrane helix</keyword>
<comment type="caution">
    <text evidence="2">The sequence shown here is derived from an EMBL/GenBank/DDBJ whole genome shotgun (WGS) entry which is preliminary data.</text>
</comment>
<keyword evidence="1" id="KW-0472">Membrane</keyword>
<organism evidence="2 3">
    <name type="scientific">Phascolomyces articulosus</name>
    <dbReference type="NCBI Taxonomy" id="60185"/>
    <lineage>
        <taxon>Eukaryota</taxon>
        <taxon>Fungi</taxon>
        <taxon>Fungi incertae sedis</taxon>
        <taxon>Mucoromycota</taxon>
        <taxon>Mucoromycotina</taxon>
        <taxon>Mucoromycetes</taxon>
        <taxon>Mucorales</taxon>
        <taxon>Lichtheimiaceae</taxon>
        <taxon>Phascolomyces</taxon>
    </lineage>
</organism>
<gene>
    <name evidence="2" type="ORF">BDA99DRAFT_539651</name>
</gene>